<protein>
    <submittedName>
        <fullName evidence="5">Penicillinase repressor</fullName>
    </submittedName>
</protein>
<dbReference type="PIRSF" id="PIRSF019455">
    <property type="entry name" value="CopR_AtkY"/>
    <property type="match status" value="1"/>
</dbReference>
<keyword evidence="4" id="KW-0804">Transcription</keyword>
<dbReference type="Gene3D" id="1.10.4040.10">
    <property type="entry name" value="Penicillinase repressor domain"/>
    <property type="match status" value="1"/>
</dbReference>
<gene>
    <name evidence="5" type="primary">blaI_12</name>
    <name evidence="5" type="ORF">BSF38_05806</name>
</gene>
<dbReference type="EMBL" id="CP019082">
    <property type="protein sequence ID" value="APW64214.1"/>
    <property type="molecule type" value="Genomic_DNA"/>
</dbReference>
<dbReference type="OrthoDB" id="9795583at2"/>
<comment type="similarity">
    <text evidence="1">Belongs to the BlaI transcriptional regulatory family.</text>
</comment>
<keyword evidence="6" id="KW-1185">Reference proteome</keyword>
<dbReference type="Pfam" id="PF03965">
    <property type="entry name" value="Penicillinase_R"/>
    <property type="match status" value="1"/>
</dbReference>
<dbReference type="InterPro" id="IPR005650">
    <property type="entry name" value="BlaI_family"/>
</dbReference>
<dbReference type="InterPro" id="IPR036388">
    <property type="entry name" value="WH-like_DNA-bd_sf"/>
</dbReference>
<organism evidence="5 6">
    <name type="scientific">Paludisphaera borealis</name>
    <dbReference type="NCBI Taxonomy" id="1387353"/>
    <lineage>
        <taxon>Bacteria</taxon>
        <taxon>Pseudomonadati</taxon>
        <taxon>Planctomycetota</taxon>
        <taxon>Planctomycetia</taxon>
        <taxon>Isosphaerales</taxon>
        <taxon>Isosphaeraceae</taxon>
        <taxon>Paludisphaera</taxon>
    </lineage>
</organism>
<accession>A0A1U7CZ50</accession>
<keyword evidence="3" id="KW-0238">DNA-binding</keyword>
<dbReference type="AlphaFoldDB" id="A0A1U7CZ50"/>
<reference evidence="6" key="1">
    <citation type="submission" date="2016-12" db="EMBL/GenBank/DDBJ databases">
        <title>Comparative genomics of four Isosphaeraceae planctomycetes: a common pool of plasmids and glycoside hydrolase genes.</title>
        <authorList>
            <person name="Ivanova A."/>
        </authorList>
    </citation>
    <scope>NUCLEOTIDE SEQUENCE [LARGE SCALE GENOMIC DNA]</scope>
    <source>
        <strain evidence="6">PX4</strain>
    </source>
</reference>
<dbReference type="RefSeq" id="WP_076350481.1">
    <property type="nucleotide sequence ID" value="NZ_CP019082.1"/>
</dbReference>
<evidence type="ECO:0000256" key="4">
    <source>
        <dbReference type="ARBA" id="ARBA00023163"/>
    </source>
</evidence>
<name>A0A1U7CZ50_9BACT</name>
<evidence type="ECO:0000313" key="5">
    <source>
        <dbReference type="EMBL" id="APW64214.1"/>
    </source>
</evidence>
<dbReference type="STRING" id="1387353.BSF38_05806"/>
<dbReference type="KEGG" id="pbor:BSF38_05806"/>
<evidence type="ECO:0000313" key="6">
    <source>
        <dbReference type="Proteomes" id="UP000186309"/>
    </source>
</evidence>
<dbReference type="SUPFAM" id="SSF46785">
    <property type="entry name" value="Winged helix' DNA-binding domain"/>
    <property type="match status" value="1"/>
</dbReference>
<dbReference type="InterPro" id="IPR036390">
    <property type="entry name" value="WH_DNA-bd_sf"/>
</dbReference>
<sequence>MPRFTSGELKVMSLLWAHGELKPAELQELFPEPIKNPAIRSYLTVLLEKGHVSRRREGKAYYYKAITRSRSAFRTMLDELAEACCGGSVRTLVMNVIKSEKLTEEDLIALKRLADEEGSKASGS</sequence>
<dbReference type="GO" id="GO:0003677">
    <property type="term" value="F:DNA binding"/>
    <property type="evidence" value="ECO:0007669"/>
    <property type="project" value="UniProtKB-KW"/>
</dbReference>
<evidence type="ECO:0000256" key="3">
    <source>
        <dbReference type="ARBA" id="ARBA00023125"/>
    </source>
</evidence>
<dbReference type="Proteomes" id="UP000186309">
    <property type="component" value="Chromosome"/>
</dbReference>
<evidence type="ECO:0000256" key="1">
    <source>
        <dbReference type="ARBA" id="ARBA00011046"/>
    </source>
</evidence>
<evidence type="ECO:0000256" key="2">
    <source>
        <dbReference type="ARBA" id="ARBA00023015"/>
    </source>
</evidence>
<dbReference type="GO" id="GO:0045892">
    <property type="term" value="P:negative regulation of DNA-templated transcription"/>
    <property type="evidence" value="ECO:0007669"/>
    <property type="project" value="InterPro"/>
</dbReference>
<proteinExistence type="inferred from homology"/>
<dbReference type="Gene3D" id="1.10.10.10">
    <property type="entry name" value="Winged helix-like DNA-binding domain superfamily/Winged helix DNA-binding domain"/>
    <property type="match status" value="1"/>
</dbReference>
<keyword evidence="2" id="KW-0805">Transcription regulation</keyword>